<reference evidence="1 2" key="1">
    <citation type="submission" date="2021-05" db="EMBL/GenBank/DDBJ databases">
        <title>A Polyphasic approach of four new species of the genus Ohtaekwangia: Ohtaekwangia histidinii sp. nov., Ohtaekwangia cretensis sp. nov., Ohtaekwangia indiensis sp. nov., Ohtaekwangia reichenbachii sp. nov. from diverse environment.</title>
        <authorList>
            <person name="Octaviana S."/>
        </authorList>
    </citation>
    <scope>NUCLEOTIDE SEQUENCE [LARGE SCALE GENOMIC DNA]</scope>
    <source>
        <strain evidence="1 2">PWU37</strain>
    </source>
</reference>
<organism evidence="1 2">
    <name type="scientific">Dawidia soli</name>
    <dbReference type="NCBI Taxonomy" id="2782352"/>
    <lineage>
        <taxon>Bacteria</taxon>
        <taxon>Pseudomonadati</taxon>
        <taxon>Bacteroidota</taxon>
        <taxon>Cytophagia</taxon>
        <taxon>Cytophagales</taxon>
        <taxon>Chryseotaleaceae</taxon>
        <taxon>Dawidia</taxon>
    </lineage>
</organism>
<proteinExistence type="predicted"/>
<gene>
    <name evidence="1" type="ORF">KK078_08280</name>
</gene>
<dbReference type="EMBL" id="JAHESC010000009">
    <property type="protein sequence ID" value="MBT1686548.1"/>
    <property type="molecule type" value="Genomic_DNA"/>
</dbReference>
<name>A0AAP2D6Z6_9BACT</name>
<dbReference type="Proteomes" id="UP001319180">
    <property type="component" value="Unassembled WGS sequence"/>
</dbReference>
<evidence type="ECO:0000313" key="1">
    <source>
        <dbReference type="EMBL" id="MBT1686548.1"/>
    </source>
</evidence>
<sequence>MKVFRNQVVRRLATLFTGVVFLNMSFFLAEVSALKLTQNKKMVENIAKLVAGAASEEEKDVFGGNGSEDLKGVTEIDLLLDHRTSPDDYSVVPQQLTYMASHGQKTLAGTRDTEIQPPEA</sequence>
<dbReference type="RefSeq" id="WP_254089786.1">
    <property type="nucleotide sequence ID" value="NZ_JAHESC010000009.1"/>
</dbReference>
<evidence type="ECO:0000313" key="2">
    <source>
        <dbReference type="Proteomes" id="UP001319180"/>
    </source>
</evidence>
<protein>
    <submittedName>
        <fullName evidence="1">Uncharacterized protein</fullName>
    </submittedName>
</protein>
<comment type="caution">
    <text evidence="1">The sequence shown here is derived from an EMBL/GenBank/DDBJ whole genome shotgun (WGS) entry which is preliminary data.</text>
</comment>
<accession>A0AAP2D6Z6</accession>
<keyword evidence="2" id="KW-1185">Reference proteome</keyword>
<dbReference type="AlphaFoldDB" id="A0AAP2D6Z6"/>